<evidence type="ECO:0000313" key="2">
    <source>
        <dbReference type="EMBL" id="RDB26493.1"/>
    </source>
</evidence>
<dbReference type="AlphaFoldDB" id="A0A369K3R2"/>
<evidence type="ECO:0000313" key="3">
    <source>
        <dbReference type="Proteomes" id="UP000076154"/>
    </source>
</evidence>
<reference evidence="2" key="1">
    <citation type="submission" date="2018-04" db="EMBL/GenBank/DDBJ databases">
        <title>Whole genome sequencing of Hypsizygus marmoreus.</title>
        <authorList>
            <person name="Choi I.-G."/>
            <person name="Min B."/>
            <person name="Kim J.-G."/>
            <person name="Kim S."/>
            <person name="Oh Y.-L."/>
            <person name="Kong W.-S."/>
            <person name="Park H."/>
            <person name="Jeong J."/>
            <person name="Song E.-S."/>
        </authorList>
    </citation>
    <scope>NUCLEOTIDE SEQUENCE [LARGE SCALE GENOMIC DNA]</scope>
    <source>
        <strain evidence="2">51987-8</strain>
    </source>
</reference>
<gene>
    <name evidence="2" type="ORF">Hypma_005622</name>
</gene>
<dbReference type="EMBL" id="LUEZ02000029">
    <property type="protein sequence ID" value="RDB26493.1"/>
    <property type="molecule type" value="Genomic_DNA"/>
</dbReference>
<sequence>MSTGLSVLAADLNGSSSEPPTQPSTGVWIGPGGKMQMPRSFSLTSIGDSTGLVSSTASAHTPPPSHPPPPPPPL</sequence>
<keyword evidence="3" id="KW-1185">Reference proteome</keyword>
<feature type="compositionally biased region" description="Pro residues" evidence="1">
    <location>
        <begin position="61"/>
        <end position="74"/>
    </location>
</feature>
<protein>
    <submittedName>
        <fullName evidence="2">Uncharacterized protein</fullName>
    </submittedName>
</protein>
<dbReference type="InParanoid" id="A0A369K3R2"/>
<evidence type="ECO:0000256" key="1">
    <source>
        <dbReference type="SAM" id="MobiDB-lite"/>
    </source>
</evidence>
<proteinExistence type="predicted"/>
<feature type="compositionally biased region" description="Polar residues" evidence="1">
    <location>
        <begin position="13"/>
        <end position="25"/>
    </location>
</feature>
<feature type="compositionally biased region" description="Polar residues" evidence="1">
    <location>
        <begin position="39"/>
        <end position="53"/>
    </location>
</feature>
<dbReference type="Proteomes" id="UP000076154">
    <property type="component" value="Unassembled WGS sequence"/>
</dbReference>
<organism evidence="2 3">
    <name type="scientific">Hypsizygus marmoreus</name>
    <name type="common">White beech mushroom</name>
    <name type="synonym">Agaricus marmoreus</name>
    <dbReference type="NCBI Taxonomy" id="39966"/>
    <lineage>
        <taxon>Eukaryota</taxon>
        <taxon>Fungi</taxon>
        <taxon>Dikarya</taxon>
        <taxon>Basidiomycota</taxon>
        <taxon>Agaricomycotina</taxon>
        <taxon>Agaricomycetes</taxon>
        <taxon>Agaricomycetidae</taxon>
        <taxon>Agaricales</taxon>
        <taxon>Tricholomatineae</taxon>
        <taxon>Lyophyllaceae</taxon>
        <taxon>Hypsizygus</taxon>
    </lineage>
</organism>
<name>A0A369K3R2_HYPMA</name>
<comment type="caution">
    <text evidence="2">The sequence shown here is derived from an EMBL/GenBank/DDBJ whole genome shotgun (WGS) entry which is preliminary data.</text>
</comment>
<accession>A0A369K3R2</accession>
<feature type="region of interest" description="Disordered" evidence="1">
    <location>
        <begin position="1"/>
        <end position="74"/>
    </location>
</feature>